<dbReference type="OrthoDB" id="191139at2759"/>
<dbReference type="PRINTS" id="PR00081">
    <property type="entry name" value="GDHRDH"/>
</dbReference>
<comment type="similarity">
    <text evidence="1">Belongs to the short-chain dehydrogenases/reductases (SDR) family.</text>
</comment>
<dbReference type="Gene3D" id="3.40.50.720">
    <property type="entry name" value="NAD(P)-binding Rossmann-like Domain"/>
    <property type="match status" value="1"/>
</dbReference>
<name>A0A2P7YZY1_9ASCO</name>
<dbReference type="GO" id="GO:0016491">
    <property type="term" value="F:oxidoreductase activity"/>
    <property type="evidence" value="ECO:0007669"/>
    <property type="project" value="UniProtKB-KW"/>
</dbReference>
<gene>
    <name evidence="4" type="ORF">C7M61_001206</name>
</gene>
<dbReference type="Pfam" id="PF00106">
    <property type="entry name" value="adh_short"/>
    <property type="match status" value="1"/>
</dbReference>
<dbReference type="VEuPathDB" id="FungiDB:C7M61_001206"/>
<evidence type="ECO:0000313" key="4">
    <source>
        <dbReference type="EMBL" id="PSK41523.1"/>
    </source>
</evidence>
<keyword evidence="5" id="KW-1185">Reference proteome</keyword>
<reference evidence="4 5" key="1">
    <citation type="submission" date="2018-03" db="EMBL/GenBank/DDBJ databases">
        <title>Candida pseudohaemulonii genome assembly and annotation.</title>
        <authorList>
            <person name="Munoz J.F."/>
            <person name="Gade L.G."/>
            <person name="Chow N.A."/>
            <person name="Litvintseva A.P."/>
            <person name="Loparev V.N."/>
            <person name="Cuomo C.A."/>
        </authorList>
    </citation>
    <scope>NUCLEOTIDE SEQUENCE [LARGE SCALE GENOMIC DNA]</scope>
    <source>
        <strain evidence="4 5">B12108</strain>
    </source>
</reference>
<dbReference type="InterPro" id="IPR036291">
    <property type="entry name" value="NAD(P)-bd_dom_sf"/>
</dbReference>
<evidence type="ECO:0000256" key="2">
    <source>
        <dbReference type="ARBA" id="ARBA00022857"/>
    </source>
</evidence>
<evidence type="ECO:0000313" key="5">
    <source>
        <dbReference type="Proteomes" id="UP000241107"/>
    </source>
</evidence>
<dbReference type="PANTHER" id="PTHR24320:SF282">
    <property type="entry name" value="WW DOMAIN-CONTAINING OXIDOREDUCTASE"/>
    <property type="match status" value="1"/>
</dbReference>
<sequence>MAPRSKFFDPATGPFYDPKKDRRVAIVTGGNSGIGWYTVLHLYLHGFIVYVAGRTESKVVKAIEDIKAEAEKRVEAYTDDEKSTRFLGSLTFIHFDCCDLSSVTACADKFSQKEDKLHVLINNAGLMAVPYEETKDGYEIQYQVNFVAPFLFTIKLLPKLKAAEVDGSPRLVMLLSVGHTSTPKCYDPSDKIKCTPNFLFTWIRYGVAKTADIHFTTKMAELYPQITSLSVHPGVIVETELFNHWKNLPLLGWFYKGSTVVIDKTIGVKSEEGSLASLRAALDPEVVKENGGYLETGGVKTKPSKIAQQQKYIDRTWDYNVEELKKKGFLTDSDI</sequence>
<protein>
    <recommendedName>
        <fullName evidence="6">Oxidoreductase</fullName>
    </recommendedName>
</protein>
<dbReference type="Proteomes" id="UP000241107">
    <property type="component" value="Unassembled WGS sequence"/>
</dbReference>
<keyword evidence="2" id="KW-0521">NADP</keyword>
<dbReference type="SUPFAM" id="SSF51735">
    <property type="entry name" value="NAD(P)-binding Rossmann-fold domains"/>
    <property type="match status" value="1"/>
</dbReference>
<evidence type="ECO:0008006" key="6">
    <source>
        <dbReference type="Google" id="ProtNLM"/>
    </source>
</evidence>
<dbReference type="STRING" id="418784.A0A2P7YZY1"/>
<keyword evidence="3" id="KW-0560">Oxidoreductase</keyword>
<accession>A0A2P7YZY1</accession>
<organism evidence="4 5">
    <name type="scientific">Candidozyma pseudohaemuli</name>
    <dbReference type="NCBI Taxonomy" id="418784"/>
    <lineage>
        <taxon>Eukaryota</taxon>
        <taxon>Fungi</taxon>
        <taxon>Dikarya</taxon>
        <taxon>Ascomycota</taxon>
        <taxon>Saccharomycotina</taxon>
        <taxon>Pichiomycetes</taxon>
        <taxon>Metschnikowiaceae</taxon>
        <taxon>Candidozyma</taxon>
    </lineage>
</organism>
<dbReference type="GeneID" id="36564597"/>
<dbReference type="EMBL" id="PYFQ01000001">
    <property type="protein sequence ID" value="PSK41523.1"/>
    <property type="molecule type" value="Genomic_DNA"/>
</dbReference>
<dbReference type="PANTHER" id="PTHR24320">
    <property type="entry name" value="RETINOL DEHYDROGENASE"/>
    <property type="match status" value="1"/>
</dbReference>
<proteinExistence type="inferred from homology"/>
<comment type="caution">
    <text evidence="4">The sequence shown here is derived from an EMBL/GenBank/DDBJ whole genome shotgun (WGS) entry which is preliminary data.</text>
</comment>
<dbReference type="InterPro" id="IPR020904">
    <property type="entry name" value="Sc_DH/Rdtase_CS"/>
</dbReference>
<dbReference type="AlphaFoldDB" id="A0A2P7YZY1"/>
<evidence type="ECO:0000256" key="1">
    <source>
        <dbReference type="ARBA" id="ARBA00006484"/>
    </source>
</evidence>
<dbReference type="InterPro" id="IPR002347">
    <property type="entry name" value="SDR_fam"/>
</dbReference>
<evidence type="ECO:0000256" key="3">
    <source>
        <dbReference type="ARBA" id="ARBA00023002"/>
    </source>
</evidence>
<dbReference type="PROSITE" id="PS00061">
    <property type="entry name" value="ADH_SHORT"/>
    <property type="match status" value="1"/>
</dbReference>
<dbReference type="RefSeq" id="XP_024716222.1">
    <property type="nucleotide sequence ID" value="XM_024856623.1"/>
</dbReference>